<dbReference type="EMBL" id="BAABGR010000015">
    <property type="protein sequence ID" value="GAA4516072.1"/>
    <property type="molecule type" value="Genomic_DNA"/>
</dbReference>
<name>A0ABP8R1W7_9SPHI</name>
<evidence type="ECO:0000313" key="2">
    <source>
        <dbReference type="Proteomes" id="UP001500394"/>
    </source>
</evidence>
<dbReference type="Proteomes" id="UP001500394">
    <property type="component" value="Unassembled WGS sequence"/>
</dbReference>
<organism evidence="1 2">
    <name type="scientific">Sphingobacterium thermophilum</name>
    <dbReference type="NCBI Taxonomy" id="768534"/>
    <lineage>
        <taxon>Bacteria</taxon>
        <taxon>Pseudomonadati</taxon>
        <taxon>Bacteroidota</taxon>
        <taxon>Sphingobacteriia</taxon>
        <taxon>Sphingobacteriales</taxon>
        <taxon>Sphingobacteriaceae</taxon>
        <taxon>Sphingobacterium</taxon>
    </lineage>
</organism>
<sequence>MSGFDVKDFAFELGVYEGKKCYLDCYPYSPDLISVLKENASANRADPPKNGMFPIMRITENLLV</sequence>
<protein>
    <submittedName>
        <fullName evidence="1">Uncharacterized protein</fullName>
    </submittedName>
</protein>
<comment type="caution">
    <text evidence="1">The sequence shown here is derived from an EMBL/GenBank/DDBJ whole genome shotgun (WGS) entry which is preliminary data.</text>
</comment>
<gene>
    <name evidence="1" type="ORF">GCM10023173_14790</name>
</gene>
<keyword evidence="2" id="KW-1185">Reference proteome</keyword>
<proteinExistence type="predicted"/>
<accession>A0ABP8R1W7</accession>
<reference evidence="2" key="1">
    <citation type="journal article" date="2019" name="Int. J. Syst. Evol. Microbiol.">
        <title>The Global Catalogue of Microorganisms (GCM) 10K type strain sequencing project: providing services to taxonomists for standard genome sequencing and annotation.</title>
        <authorList>
            <consortium name="The Broad Institute Genomics Platform"/>
            <consortium name="The Broad Institute Genome Sequencing Center for Infectious Disease"/>
            <person name="Wu L."/>
            <person name="Ma J."/>
        </authorList>
    </citation>
    <scope>NUCLEOTIDE SEQUENCE [LARGE SCALE GENOMIC DNA]</scope>
    <source>
        <strain evidence="2">JCM 17858</strain>
    </source>
</reference>
<evidence type="ECO:0000313" key="1">
    <source>
        <dbReference type="EMBL" id="GAA4516072.1"/>
    </source>
</evidence>